<dbReference type="Pfam" id="PF13556">
    <property type="entry name" value="HTH_30"/>
    <property type="match status" value="1"/>
</dbReference>
<accession>A0A0R3JT57</accession>
<keyword evidence="3" id="KW-1185">Reference proteome</keyword>
<dbReference type="RefSeq" id="WP_057978636.1">
    <property type="nucleotide sequence ID" value="NZ_LKHP01000007.1"/>
</dbReference>
<dbReference type="Gene3D" id="1.10.10.2840">
    <property type="entry name" value="PucR C-terminal helix-turn-helix domain"/>
    <property type="match status" value="1"/>
</dbReference>
<feature type="domain" description="PucR C-terminal helix-turn-helix" evidence="1">
    <location>
        <begin position="244"/>
        <end position="297"/>
    </location>
</feature>
<dbReference type="AlphaFoldDB" id="A0A0R3JT57"/>
<comment type="caution">
    <text evidence="2">The sequence shown here is derived from an EMBL/GenBank/DDBJ whole genome shotgun (WGS) entry which is preliminary data.</text>
</comment>
<dbReference type="InterPro" id="IPR051448">
    <property type="entry name" value="CdaR-like_regulators"/>
</dbReference>
<dbReference type="EMBL" id="LKHP01000007">
    <property type="protein sequence ID" value="KRQ86711.1"/>
    <property type="molecule type" value="Genomic_DNA"/>
</dbReference>
<dbReference type="OrthoDB" id="9792148at2"/>
<reference evidence="2 3" key="1">
    <citation type="submission" date="2015-09" db="EMBL/GenBank/DDBJ databases">
        <title>Draft genome sequence of a Caloramator mitchellensis, a moderate thermophile from the Great Artesian Basin of Australia.</title>
        <authorList>
            <person name="Patel B.K."/>
        </authorList>
    </citation>
    <scope>NUCLEOTIDE SEQUENCE [LARGE SCALE GENOMIC DNA]</scope>
    <source>
        <strain evidence="2 3">VF08</strain>
    </source>
</reference>
<dbReference type="PANTHER" id="PTHR33744:SF15">
    <property type="entry name" value="CARBOHYDRATE DIACID REGULATOR"/>
    <property type="match status" value="1"/>
</dbReference>
<dbReference type="InterPro" id="IPR009057">
    <property type="entry name" value="Homeodomain-like_sf"/>
</dbReference>
<organism evidence="2 3">
    <name type="scientific">Caloramator mitchellensis</name>
    <dbReference type="NCBI Taxonomy" id="908809"/>
    <lineage>
        <taxon>Bacteria</taxon>
        <taxon>Bacillati</taxon>
        <taxon>Bacillota</taxon>
        <taxon>Clostridia</taxon>
        <taxon>Eubacteriales</taxon>
        <taxon>Clostridiaceae</taxon>
        <taxon>Caloramator</taxon>
    </lineage>
</organism>
<proteinExistence type="predicted"/>
<dbReference type="SUPFAM" id="SSF46689">
    <property type="entry name" value="Homeodomain-like"/>
    <property type="match status" value="1"/>
</dbReference>
<dbReference type="InterPro" id="IPR042070">
    <property type="entry name" value="PucR_C-HTH_sf"/>
</dbReference>
<evidence type="ECO:0000313" key="2">
    <source>
        <dbReference type="EMBL" id="KRQ86711.1"/>
    </source>
</evidence>
<dbReference type="InterPro" id="IPR025736">
    <property type="entry name" value="PucR_C-HTH_dom"/>
</dbReference>
<dbReference type="STRING" id="908809.ABG79_01463"/>
<evidence type="ECO:0000259" key="1">
    <source>
        <dbReference type="Pfam" id="PF13556"/>
    </source>
</evidence>
<name>A0A0R3JT57_CALMK</name>
<gene>
    <name evidence="2" type="primary">pucR_2</name>
    <name evidence="2" type="ORF">ABG79_01463</name>
</gene>
<dbReference type="PANTHER" id="PTHR33744">
    <property type="entry name" value="CARBOHYDRATE DIACID REGULATOR"/>
    <property type="match status" value="1"/>
</dbReference>
<evidence type="ECO:0000313" key="3">
    <source>
        <dbReference type="Proteomes" id="UP000052015"/>
    </source>
</evidence>
<dbReference type="Proteomes" id="UP000052015">
    <property type="component" value="Unassembled WGS sequence"/>
</dbReference>
<protein>
    <submittedName>
        <fullName evidence="2">Purine catabolism regulatory protein</fullName>
    </submittedName>
</protein>
<sequence length="308" mass="35242">MSFCDNLKKYLGYEVGLYDLNGNLYEGKDVGFKYTDDILTGDITCIKLDNSILSVNSKLSQDACNLIKLIFAANRPKEAADVLQPLEYILKNDISNDKLIGKFINKVVMFISCPAKYHDIIYSIYEGYDAEIVKDTDGLYIVKEMDEFEEEAESIVEELKQQGAINVILSSGRTVKGNYTIKNSALHAKTAATLAKNLGYNEGYFHIDKMILYGIISESEYSKIDFYLNGGYEGFYDVYRDKELINTAEELFRCHLNISEASRRLYLHRNTLLYRIDKIKNLTGLDIKKFEEAVVFRTVVAIFNLKRK</sequence>